<name>A0A815HWX9_9BILA</name>
<organism evidence="2 4">
    <name type="scientific">Didymodactylos carnosus</name>
    <dbReference type="NCBI Taxonomy" id="1234261"/>
    <lineage>
        <taxon>Eukaryota</taxon>
        <taxon>Metazoa</taxon>
        <taxon>Spiralia</taxon>
        <taxon>Gnathifera</taxon>
        <taxon>Rotifera</taxon>
        <taxon>Eurotatoria</taxon>
        <taxon>Bdelloidea</taxon>
        <taxon>Philodinida</taxon>
        <taxon>Philodinidae</taxon>
        <taxon>Didymodactylos</taxon>
    </lineage>
</organism>
<reference evidence="2" key="1">
    <citation type="submission" date="2021-02" db="EMBL/GenBank/DDBJ databases">
        <authorList>
            <person name="Nowell W R."/>
        </authorList>
    </citation>
    <scope>NUCLEOTIDE SEQUENCE</scope>
</reference>
<dbReference type="EMBL" id="CAJNOQ010015218">
    <property type="protein sequence ID" value="CAF1357425.1"/>
    <property type="molecule type" value="Genomic_DNA"/>
</dbReference>
<evidence type="ECO:0000313" key="4">
    <source>
        <dbReference type="Proteomes" id="UP000663829"/>
    </source>
</evidence>
<proteinExistence type="predicted"/>
<feature type="non-terminal residue" evidence="2">
    <location>
        <position position="519"/>
    </location>
</feature>
<feature type="domain" description="THAP9-like helix-turn-helix" evidence="1">
    <location>
        <begin position="151"/>
        <end position="222"/>
    </location>
</feature>
<dbReference type="InterPro" id="IPR021896">
    <property type="entry name" value="THAP9-like_HTH"/>
</dbReference>
<evidence type="ECO:0000313" key="3">
    <source>
        <dbReference type="EMBL" id="CAF4232515.1"/>
    </source>
</evidence>
<dbReference type="AlphaFoldDB" id="A0A815HWX9"/>
<dbReference type="Proteomes" id="UP000681722">
    <property type="component" value="Unassembled WGS sequence"/>
</dbReference>
<evidence type="ECO:0000259" key="1">
    <source>
        <dbReference type="Pfam" id="PF12017"/>
    </source>
</evidence>
<dbReference type="Proteomes" id="UP000663829">
    <property type="component" value="Unassembled WGS sequence"/>
</dbReference>
<comment type="caution">
    <text evidence="2">The sequence shown here is derived from an EMBL/GenBank/DDBJ whole genome shotgun (WGS) entry which is preliminary data.</text>
</comment>
<sequence length="519" mass="59669">MSNNNDIYDVSLVPDNVFTLDGNDFYQLVQSLVGETVCEILRIQSINSTRSFLNTDDVLEIFKYDSPDLISIKNKSCHKMTNGHYIIKAGIQSSLAYLTKLLEIKQDQQQSIMNNDNNNSNEQTLPYEIINNNSMLRSLFSWYEQNENMSNSNSNSNDKQIFLSSFIDNITKNLSKPKHNYRYNESIKRFAVALFILGGKLTYEFVRMNLIAAALPTIPTLNNLILNANLRVAEAEFRFDALQQHLLSIHTKLGFVSEDCTGAIRKIKYDVTTNSFVGFAAPLANGVPIAQFYQTDSYKQLKSWFDTIDKGPLLNVHMFQPLPSNNTSSSSSFLLSGYGVADTYTSNDIVRRWISIFENCFQKQIRIIGFSRGVILFLNDDNKYMRAMRLMSGFFASLPNMKLHQRPEAFEIHLPSKWPWFYLRRQQLLLFLQDPTYLATKWRNRLLSSTAQLMMGQQLISIQHLQDIIDSDAYSKRDHGLVRTDINPKDRQNYRSCEKLTSNDLLHIVRSNPKTSGTF</sequence>
<evidence type="ECO:0000313" key="2">
    <source>
        <dbReference type="EMBL" id="CAF1357425.1"/>
    </source>
</evidence>
<dbReference type="Pfam" id="PF12017">
    <property type="entry name" value="Tnp_P_element"/>
    <property type="match status" value="1"/>
</dbReference>
<keyword evidence="4" id="KW-1185">Reference proteome</keyword>
<dbReference type="OrthoDB" id="10021027at2759"/>
<gene>
    <name evidence="2" type="ORF">GPM918_LOCUS31208</name>
    <name evidence="3" type="ORF">SRO942_LOCUS31844</name>
</gene>
<accession>A0A815HWX9</accession>
<dbReference type="EMBL" id="CAJOBC010067838">
    <property type="protein sequence ID" value="CAF4232515.1"/>
    <property type="molecule type" value="Genomic_DNA"/>
</dbReference>
<protein>
    <recommendedName>
        <fullName evidence="1">THAP9-like helix-turn-helix domain-containing protein</fullName>
    </recommendedName>
</protein>